<keyword evidence="2" id="KW-0813">Transport</keyword>
<evidence type="ECO:0000256" key="1">
    <source>
        <dbReference type="ARBA" id="ARBA00010692"/>
    </source>
</evidence>
<dbReference type="PIRSF" id="PIRSF016661">
    <property type="entry name" value="BioY"/>
    <property type="match status" value="1"/>
</dbReference>
<dbReference type="KEGG" id="ccu:Ccur_02210"/>
<dbReference type="EMBL" id="CP001682">
    <property type="protein sequence ID" value="ACU93952.1"/>
    <property type="molecule type" value="Genomic_DNA"/>
</dbReference>
<feature type="transmembrane region" description="Helical" evidence="3">
    <location>
        <begin position="147"/>
        <end position="170"/>
    </location>
</feature>
<keyword evidence="2 3" id="KW-0472">Membrane</keyword>
<dbReference type="PANTHER" id="PTHR34295">
    <property type="entry name" value="BIOTIN TRANSPORTER BIOY"/>
    <property type="match status" value="1"/>
</dbReference>
<feature type="transmembrane region" description="Helical" evidence="3">
    <location>
        <begin position="120"/>
        <end position="141"/>
    </location>
</feature>
<dbReference type="HOGENOM" id="CLU_077931_2_2_11"/>
<protein>
    <recommendedName>
        <fullName evidence="2">Biotin transporter</fullName>
    </recommendedName>
</protein>
<dbReference type="GO" id="GO:0015225">
    <property type="term" value="F:biotin transmembrane transporter activity"/>
    <property type="evidence" value="ECO:0007669"/>
    <property type="project" value="UniProtKB-UniRule"/>
</dbReference>
<proteinExistence type="inferred from homology"/>
<evidence type="ECO:0000256" key="3">
    <source>
        <dbReference type="SAM" id="Phobius"/>
    </source>
</evidence>
<dbReference type="RefSeq" id="WP_012802641.1">
    <property type="nucleotide sequence ID" value="NC_013170.1"/>
</dbReference>
<dbReference type="OrthoDB" id="9803495at2"/>
<dbReference type="AlphaFoldDB" id="C7MM12"/>
<dbReference type="Gene3D" id="1.10.1760.20">
    <property type="match status" value="1"/>
</dbReference>
<dbReference type="PANTHER" id="PTHR34295:SF1">
    <property type="entry name" value="BIOTIN TRANSPORTER BIOY"/>
    <property type="match status" value="1"/>
</dbReference>
<sequence length="194" mass="20336">MQARQNNQSLQRTRSITFIGLSVALLAVSAWITIPLGPVPFTMQTFVEVFVLLALRSRESIATAVAYLVLGSLGLPLFSSMRGGIGVVAGPTGGFLIGFVIGTLAAVLFLKLLGNRRSIVVEYAAAVILLIVCYTCGWLQLSFVTGMGPAAAFVAGIAPFIIIDLVKVALAVPVARAVRKAVGHDRAVTLPSKG</sequence>
<keyword evidence="3" id="KW-1133">Transmembrane helix</keyword>
<keyword evidence="3" id="KW-0812">Transmembrane</keyword>
<dbReference type="eggNOG" id="COG1268">
    <property type="taxonomic scope" value="Bacteria"/>
</dbReference>
<evidence type="ECO:0000313" key="4">
    <source>
        <dbReference type="EMBL" id="ACU93952.1"/>
    </source>
</evidence>
<feature type="transmembrane region" description="Helical" evidence="3">
    <location>
        <begin position="93"/>
        <end position="113"/>
    </location>
</feature>
<dbReference type="Proteomes" id="UP000000954">
    <property type="component" value="Chromosome"/>
</dbReference>
<dbReference type="STRING" id="469378.Ccur_02210"/>
<accession>C7MM12</accession>
<dbReference type="Pfam" id="PF02632">
    <property type="entry name" value="BioY"/>
    <property type="match status" value="1"/>
</dbReference>
<keyword evidence="5" id="KW-1185">Reference proteome</keyword>
<gene>
    <name evidence="4" type="ordered locus">Ccur_02210</name>
</gene>
<dbReference type="InterPro" id="IPR003784">
    <property type="entry name" value="BioY"/>
</dbReference>
<evidence type="ECO:0000313" key="5">
    <source>
        <dbReference type="Proteomes" id="UP000000954"/>
    </source>
</evidence>
<evidence type="ECO:0000256" key="2">
    <source>
        <dbReference type="PIRNR" id="PIRNR016661"/>
    </source>
</evidence>
<keyword evidence="2" id="KW-1003">Cell membrane</keyword>
<comment type="similarity">
    <text evidence="1 2">Belongs to the BioY family.</text>
</comment>
<comment type="subcellular location">
    <subcellularLocation>
        <location evidence="2">Cell membrane</location>
        <topology evidence="2">Multi-pass membrane protein</topology>
    </subcellularLocation>
</comment>
<reference evidence="4 5" key="1">
    <citation type="journal article" date="2009" name="Stand. Genomic Sci.">
        <title>Complete genome sequence of Cryptobacterium curtum type strain (12-3).</title>
        <authorList>
            <person name="Mavrommatis K."/>
            <person name="Pukall R."/>
            <person name="Rohde C."/>
            <person name="Chen F."/>
            <person name="Sims D."/>
            <person name="Brettin T."/>
            <person name="Kuske C."/>
            <person name="Detter J.C."/>
            <person name="Han C."/>
            <person name="Lapidus A."/>
            <person name="Copeland A."/>
            <person name="Glavina Del Rio T."/>
            <person name="Nolan M."/>
            <person name="Lucas S."/>
            <person name="Tice H."/>
            <person name="Cheng J.F."/>
            <person name="Bruce D."/>
            <person name="Goodwin L."/>
            <person name="Pitluck S."/>
            <person name="Ovchinnikova G."/>
            <person name="Pati A."/>
            <person name="Ivanova N."/>
            <person name="Chen A."/>
            <person name="Palaniappan K."/>
            <person name="Chain P."/>
            <person name="D'haeseleer P."/>
            <person name="Goker M."/>
            <person name="Bristow J."/>
            <person name="Eisen J.A."/>
            <person name="Markowitz V."/>
            <person name="Hugenholtz P."/>
            <person name="Rohde M."/>
            <person name="Klenk H.P."/>
            <person name="Kyrpides N.C."/>
        </authorList>
    </citation>
    <scope>NUCLEOTIDE SEQUENCE [LARGE SCALE GENOMIC DNA]</scope>
    <source>
        <strain evidence="5">ATCC 700683 / DSM 15641 / 12-3</strain>
    </source>
</reference>
<name>C7MM12_CRYCD</name>
<organism evidence="4 5">
    <name type="scientific">Cryptobacterium curtum (strain ATCC 700683 / DSM 15641 / CCUG 43107 / 12-3)</name>
    <dbReference type="NCBI Taxonomy" id="469378"/>
    <lineage>
        <taxon>Bacteria</taxon>
        <taxon>Bacillati</taxon>
        <taxon>Actinomycetota</taxon>
        <taxon>Coriobacteriia</taxon>
        <taxon>Eggerthellales</taxon>
        <taxon>Eggerthellaceae</taxon>
        <taxon>Cryptobacterium</taxon>
    </lineage>
</organism>
<dbReference type="GO" id="GO:0005886">
    <property type="term" value="C:plasma membrane"/>
    <property type="evidence" value="ECO:0007669"/>
    <property type="project" value="UniProtKB-SubCell"/>
</dbReference>
<feature type="transmembrane region" description="Helical" evidence="3">
    <location>
        <begin position="12"/>
        <end position="32"/>
    </location>
</feature>